<name>W3WZX6_PESFW</name>
<dbReference type="GeneID" id="19274266"/>
<organism evidence="3 4">
    <name type="scientific">Pestalotiopsis fici (strain W106-1 / CGMCC3.15140)</name>
    <dbReference type="NCBI Taxonomy" id="1229662"/>
    <lineage>
        <taxon>Eukaryota</taxon>
        <taxon>Fungi</taxon>
        <taxon>Dikarya</taxon>
        <taxon>Ascomycota</taxon>
        <taxon>Pezizomycotina</taxon>
        <taxon>Sordariomycetes</taxon>
        <taxon>Xylariomycetidae</taxon>
        <taxon>Amphisphaeriales</taxon>
        <taxon>Sporocadaceae</taxon>
        <taxon>Pestalotiopsis</taxon>
    </lineage>
</organism>
<accession>W3WZX6</accession>
<evidence type="ECO:0000259" key="2">
    <source>
        <dbReference type="Pfam" id="PF02668"/>
    </source>
</evidence>
<evidence type="ECO:0000256" key="1">
    <source>
        <dbReference type="ARBA" id="ARBA00023002"/>
    </source>
</evidence>
<evidence type="ECO:0000313" key="4">
    <source>
        <dbReference type="Proteomes" id="UP000030651"/>
    </source>
</evidence>
<dbReference type="RefSeq" id="XP_007836025.1">
    <property type="nucleotide sequence ID" value="XM_007837834.1"/>
</dbReference>
<dbReference type="OrthoDB" id="272271at2759"/>
<dbReference type="OMA" id="ICPERAT"/>
<dbReference type="EMBL" id="KI912114">
    <property type="protein sequence ID" value="ETS79400.1"/>
    <property type="molecule type" value="Genomic_DNA"/>
</dbReference>
<dbReference type="eggNOG" id="ENOG502R4JR">
    <property type="taxonomic scope" value="Eukaryota"/>
</dbReference>
<dbReference type="Pfam" id="PF02668">
    <property type="entry name" value="TauD"/>
    <property type="match status" value="1"/>
</dbReference>
<dbReference type="KEGG" id="pfy:PFICI_09253"/>
<dbReference type="AlphaFoldDB" id="W3WZX6"/>
<dbReference type="Gene3D" id="3.60.130.10">
    <property type="entry name" value="Clavaminate synthase-like"/>
    <property type="match status" value="1"/>
</dbReference>
<evidence type="ECO:0000313" key="3">
    <source>
        <dbReference type="EMBL" id="ETS79400.1"/>
    </source>
</evidence>
<protein>
    <recommendedName>
        <fullName evidence="2">TauD/TfdA-like domain-containing protein</fullName>
    </recommendedName>
</protein>
<dbReference type="InterPro" id="IPR003819">
    <property type="entry name" value="TauD/TfdA-like"/>
</dbReference>
<dbReference type="InterPro" id="IPR042098">
    <property type="entry name" value="TauD-like_sf"/>
</dbReference>
<reference evidence="4" key="1">
    <citation type="journal article" date="2015" name="BMC Genomics">
        <title>Genomic and transcriptomic analysis of the endophytic fungus Pestalotiopsis fici reveals its lifestyle and high potential for synthesis of natural products.</title>
        <authorList>
            <person name="Wang X."/>
            <person name="Zhang X."/>
            <person name="Liu L."/>
            <person name="Xiang M."/>
            <person name="Wang W."/>
            <person name="Sun X."/>
            <person name="Che Y."/>
            <person name="Guo L."/>
            <person name="Liu G."/>
            <person name="Guo L."/>
            <person name="Wang C."/>
            <person name="Yin W.B."/>
            <person name="Stadler M."/>
            <person name="Zhang X."/>
            <person name="Liu X."/>
        </authorList>
    </citation>
    <scope>NUCLEOTIDE SEQUENCE [LARGE SCALE GENOMIC DNA]</scope>
    <source>
        <strain evidence="4">W106-1 / CGMCC3.15140</strain>
    </source>
</reference>
<keyword evidence="4" id="KW-1185">Reference proteome</keyword>
<dbReference type="GO" id="GO:0016491">
    <property type="term" value="F:oxidoreductase activity"/>
    <property type="evidence" value="ECO:0007669"/>
    <property type="project" value="UniProtKB-KW"/>
</dbReference>
<dbReference type="InParanoid" id="W3WZX6"/>
<gene>
    <name evidence="3" type="ORF">PFICI_09253</name>
</gene>
<sequence length="369" mass="40971">MATAVLSSPLSYFPSKKQAESFWEAISQNVPEIVRVPLGFPKKLISPLAWKAQAIQARLEEYVVELSQEDVDDIESALASFKDMLLDTSALSTETFPLNMNLSRRLKAVSSECYSGVGFSIVRGLDPSKYSSVDNVIIYAGIASHIAPERGFVDRKRESVISHLLNVSSAVTPAYTLEKVAFHSDNSEIMGLYLASNHPGVLETLAGPWVLDTFKDYAKYPPLCVPFLHRAGSDKIVFRFSRYPLTGFQGLKRNTSLPSLTEAQIKAMDAVQFLATANSVEIPMTKGNILFVNDQAILHARGAFNDKDSTQRHLLKMFLRDPERSWPVTEAALEQQQRIYGPNCADGTRAETWWTDFEQGQEAEAPTNG</sequence>
<feature type="domain" description="TauD/TfdA-like" evidence="2">
    <location>
        <begin position="252"/>
        <end position="317"/>
    </location>
</feature>
<dbReference type="HOGENOM" id="CLU_041041_0_0_1"/>
<dbReference type="Proteomes" id="UP000030651">
    <property type="component" value="Unassembled WGS sequence"/>
</dbReference>
<dbReference type="SUPFAM" id="SSF51197">
    <property type="entry name" value="Clavaminate synthase-like"/>
    <property type="match status" value="1"/>
</dbReference>
<proteinExistence type="predicted"/>
<keyword evidence="1" id="KW-0560">Oxidoreductase</keyword>